<evidence type="ECO:0000313" key="1">
    <source>
        <dbReference type="EMBL" id="KIL59160.1"/>
    </source>
</evidence>
<sequence>MMHDTGPIGERKPLYISQQMWSSIRRPKYCTAVLAQVQTFTHRTLTPSAPKTILRVTSKPPCECCSGTIRI</sequence>
<gene>
    <name evidence="1" type="ORF">M378DRAFT_169672</name>
</gene>
<accession>A0A0C2S8P7</accession>
<organism evidence="1 2">
    <name type="scientific">Amanita muscaria (strain Koide BX008)</name>
    <dbReference type="NCBI Taxonomy" id="946122"/>
    <lineage>
        <taxon>Eukaryota</taxon>
        <taxon>Fungi</taxon>
        <taxon>Dikarya</taxon>
        <taxon>Basidiomycota</taxon>
        <taxon>Agaricomycotina</taxon>
        <taxon>Agaricomycetes</taxon>
        <taxon>Agaricomycetidae</taxon>
        <taxon>Agaricales</taxon>
        <taxon>Pluteineae</taxon>
        <taxon>Amanitaceae</taxon>
        <taxon>Amanita</taxon>
    </lineage>
</organism>
<reference evidence="1 2" key="1">
    <citation type="submission" date="2014-04" db="EMBL/GenBank/DDBJ databases">
        <title>Evolutionary Origins and Diversification of the Mycorrhizal Mutualists.</title>
        <authorList>
            <consortium name="DOE Joint Genome Institute"/>
            <consortium name="Mycorrhizal Genomics Consortium"/>
            <person name="Kohler A."/>
            <person name="Kuo A."/>
            <person name="Nagy L.G."/>
            <person name="Floudas D."/>
            <person name="Copeland A."/>
            <person name="Barry K.W."/>
            <person name="Cichocki N."/>
            <person name="Veneault-Fourrey C."/>
            <person name="LaButti K."/>
            <person name="Lindquist E.A."/>
            <person name="Lipzen A."/>
            <person name="Lundell T."/>
            <person name="Morin E."/>
            <person name="Murat C."/>
            <person name="Riley R."/>
            <person name="Ohm R."/>
            <person name="Sun H."/>
            <person name="Tunlid A."/>
            <person name="Henrissat B."/>
            <person name="Grigoriev I.V."/>
            <person name="Hibbett D.S."/>
            <person name="Martin F."/>
        </authorList>
    </citation>
    <scope>NUCLEOTIDE SEQUENCE [LARGE SCALE GENOMIC DNA]</scope>
    <source>
        <strain evidence="1 2">Koide BX008</strain>
    </source>
</reference>
<keyword evidence="2" id="KW-1185">Reference proteome</keyword>
<dbReference type="HOGENOM" id="CLU_2746793_0_0_1"/>
<dbReference type="EMBL" id="KN818321">
    <property type="protein sequence ID" value="KIL59160.1"/>
    <property type="molecule type" value="Genomic_DNA"/>
</dbReference>
<dbReference type="AlphaFoldDB" id="A0A0C2S8P7"/>
<feature type="non-terminal residue" evidence="1">
    <location>
        <position position="71"/>
    </location>
</feature>
<evidence type="ECO:0000313" key="2">
    <source>
        <dbReference type="Proteomes" id="UP000054549"/>
    </source>
</evidence>
<name>A0A0C2S8P7_AMAMK</name>
<dbReference type="InParanoid" id="A0A0C2S8P7"/>
<dbReference type="Proteomes" id="UP000054549">
    <property type="component" value="Unassembled WGS sequence"/>
</dbReference>
<proteinExistence type="predicted"/>
<protein>
    <submittedName>
        <fullName evidence="1">Uncharacterized protein</fullName>
    </submittedName>
</protein>